<reference evidence="1" key="2">
    <citation type="journal article" date="2015" name="Fish Shellfish Immunol.">
        <title>Early steps in the European eel (Anguilla anguilla)-Vibrio vulnificus interaction in the gills: Role of the RtxA13 toxin.</title>
        <authorList>
            <person name="Callol A."/>
            <person name="Pajuelo D."/>
            <person name="Ebbesson L."/>
            <person name="Teles M."/>
            <person name="MacKenzie S."/>
            <person name="Amaro C."/>
        </authorList>
    </citation>
    <scope>NUCLEOTIDE SEQUENCE</scope>
</reference>
<dbReference type="AlphaFoldDB" id="A0A0E9RCX4"/>
<reference evidence="1" key="1">
    <citation type="submission" date="2014-11" db="EMBL/GenBank/DDBJ databases">
        <authorList>
            <person name="Amaro Gonzalez C."/>
        </authorList>
    </citation>
    <scope>NUCLEOTIDE SEQUENCE</scope>
</reference>
<proteinExistence type="predicted"/>
<protein>
    <submittedName>
        <fullName evidence="1">Uncharacterized protein</fullName>
    </submittedName>
</protein>
<name>A0A0E9RCX4_ANGAN</name>
<organism evidence="1">
    <name type="scientific">Anguilla anguilla</name>
    <name type="common">European freshwater eel</name>
    <name type="synonym">Muraena anguilla</name>
    <dbReference type="NCBI Taxonomy" id="7936"/>
    <lineage>
        <taxon>Eukaryota</taxon>
        <taxon>Metazoa</taxon>
        <taxon>Chordata</taxon>
        <taxon>Craniata</taxon>
        <taxon>Vertebrata</taxon>
        <taxon>Euteleostomi</taxon>
        <taxon>Actinopterygii</taxon>
        <taxon>Neopterygii</taxon>
        <taxon>Teleostei</taxon>
        <taxon>Anguilliformes</taxon>
        <taxon>Anguillidae</taxon>
        <taxon>Anguilla</taxon>
    </lineage>
</organism>
<sequence>MCVNMGLTSIRPITEIVIYTNNCLGTQH</sequence>
<evidence type="ECO:0000313" key="1">
    <source>
        <dbReference type="EMBL" id="JAH26203.1"/>
    </source>
</evidence>
<accession>A0A0E9RCX4</accession>
<dbReference type="EMBL" id="GBXM01082374">
    <property type="protein sequence ID" value="JAH26203.1"/>
    <property type="molecule type" value="Transcribed_RNA"/>
</dbReference>